<reference evidence="2" key="1">
    <citation type="journal article" date="2012" name="PLoS Genet.">
        <title>The genomes of the fungal plant pathogens Cladosporium fulvum and Dothistroma septosporum reveal adaptation to different hosts and lifestyles but also signatures of common ancestry.</title>
        <authorList>
            <person name="de Wit P.J.G.M."/>
            <person name="van der Burgt A."/>
            <person name="Oekmen B."/>
            <person name="Stergiopoulos I."/>
            <person name="Abd-Elsalam K.A."/>
            <person name="Aerts A.L."/>
            <person name="Bahkali A.H."/>
            <person name="Beenen H.G."/>
            <person name="Chettri P."/>
            <person name="Cox M.P."/>
            <person name="Datema E."/>
            <person name="de Vries R.P."/>
            <person name="Dhillon B."/>
            <person name="Ganley A.R."/>
            <person name="Griffiths S.A."/>
            <person name="Guo Y."/>
            <person name="Hamelin R.C."/>
            <person name="Henrissat B."/>
            <person name="Kabir M.S."/>
            <person name="Jashni M.K."/>
            <person name="Kema G."/>
            <person name="Klaubauf S."/>
            <person name="Lapidus A."/>
            <person name="Levasseur A."/>
            <person name="Lindquist E."/>
            <person name="Mehrabi R."/>
            <person name="Ohm R.A."/>
            <person name="Owen T.J."/>
            <person name="Salamov A."/>
            <person name="Schwelm A."/>
            <person name="Schijlen E."/>
            <person name="Sun H."/>
            <person name="van den Burg H.A."/>
            <person name="van Ham R.C.H.J."/>
            <person name="Zhang S."/>
            <person name="Goodwin S.B."/>
            <person name="Grigoriev I.V."/>
            <person name="Collemare J."/>
            <person name="Bradshaw R.E."/>
        </authorList>
    </citation>
    <scope>NUCLEOTIDE SEQUENCE [LARGE SCALE GENOMIC DNA]</scope>
    <source>
        <strain evidence="2">NZE10 / CBS 128990</strain>
    </source>
</reference>
<accession>N1PZ98</accession>
<evidence type="ECO:0000313" key="1">
    <source>
        <dbReference type="EMBL" id="EME48328.1"/>
    </source>
</evidence>
<dbReference type="OrthoDB" id="3758478at2759"/>
<dbReference type="SUPFAM" id="SSF54427">
    <property type="entry name" value="NTF2-like"/>
    <property type="match status" value="1"/>
</dbReference>
<dbReference type="PANTHER" id="PTHR39598">
    <property type="entry name" value="AUSTINOL SYNTHESIS PROTEIN F-RELATED"/>
    <property type="match status" value="1"/>
</dbReference>
<dbReference type="OMA" id="YVWFLTF"/>
<dbReference type="PANTHER" id="PTHR39598:SF1">
    <property type="entry name" value="AUSTINOID BIOSYNTHESIS CLUSTERS PROTEIN F-RELATED"/>
    <property type="match status" value="1"/>
</dbReference>
<dbReference type="STRING" id="675120.N1PZ98"/>
<dbReference type="Proteomes" id="UP000016933">
    <property type="component" value="Unassembled WGS sequence"/>
</dbReference>
<organism evidence="1 2">
    <name type="scientific">Dothistroma septosporum (strain NZE10 / CBS 128990)</name>
    <name type="common">Red band needle blight fungus</name>
    <name type="synonym">Mycosphaerella pini</name>
    <dbReference type="NCBI Taxonomy" id="675120"/>
    <lineage>
        <taxon>Eukaryota</taxon>
        <taxon>Fungi</taxon>
        <taxon>Dikarya</taxon>
        <taxon>Ascomycota</taxon>
        <taxon>Pezizomycotina</taxon>
        <taxon>Dothideomycetes</taxon>
        <taxon>Dothideomycetidae</taxon>
        <taxon>Mycosphaerellales</taxon>
        <taxon>Mycosphaerellaceae</taxon>
        <taxon>Dothistroma</taxon>
    </lineage>
</organism>
<protein>
    <recommendedName>
        <fullName evidence="3">SnoaL-like domain-containing protein</fullName>
    </recommendedName>
</protein>
<dbReference type="EMBL" id="KB446535">
    <property type="protein sequence ID" value="EME48328.1"/>
    <property type="molecule type" value="Genomic_DNA"/>
</dbReference>
<dbReference type="HOGENOM" id="CLU_108113_4_1_1"/>
<name>N1PZ98_DOTSN</name>
<dbReference type="InterPro" id="IPR050977">
    <property type="entry name" value="Fungal_Meroterpenoid_Isomerase"/>
</dbReference>
<keyword evidence="2" id="KW-1185">Reference proteome</keyword>
<evidence type="ECO:0000313" key="2">
    <source>
        <dbReference type="Proteomes" id="UP000016933"/>
    </source>
</evidence>
<proteinExistence type="predicted"/>
<dbReference type="InterPro" id="IPR032710">
    <property type="entry name" value="NTF2-like_dom_sf"/>
</dbReference>
<dbReference type="AlphaFoldDB" id="N1PZ98"/>
<evidence type="ECO:0008006" key="3">
    <source>
        <dbReference type="Google" id="ProtNLM"/>
    </source>
</evidence>
<reference evidence="1 2" key="2">
    <citation type="journal article" date="2012" name="PLoS Pathog.">
        <title>Diverse lifestyles and strategies of plant pathogenesis encoded in the genomes of eighteen Dothideomycetes fungi.</title>
        <authorList>
            <person name="Ohm R.A."/>
            <person name="Feau N."/>
            <person name="Henrissat B."/>
            <person name="Schoch C.L."/>
            <person name="Horwitz B.A."/>
            <person name="Barry K.W."/>
            <person name="Condon B.J."/>
            <person name="Copeland A.C."/>
            <person name="Dhillon B."/>
            <person name="Glaser F."/>
            <person name="Hesse C.N."/>
            <person name="Kosti I."/>
            <person name="LaButti K."/>
            <person name="Lindquist E.A."/>
            <person name="Lucas S."/>
            <person name="Salamov A.A."/>
            <person name="Bradshaw R.E."/>
            <person name="Ciuffetti L."/>
            <person name="Hamelin R.C."/>
            <person name="Kema G.H.J."/>
            <person name="Lawrence C."/>
            <person name="Scott J.A."/>
            <person name="Spatafora J.W."/>
            <person name="Turgeon B.G."/>
            <person name="de Wit P.J.G.M."/>
            <person name="Zhong S."/>
            <person name="Goodwin S.B."/>
            <person name="Grigoriev I.V."/>
        </authorList>
    </citation>
    <scope>NUCLEOTIDE SEQUENCE [LARGE SCALE GENOMIC DNA]</scope>
    <source>
        <strain evidence="2">NZE10 / CBS 128990</strain>
    </source>
</reference>
<sequence>MAANRDISGNMRKTTEGFLYSWNGDWIHSAEPNLATRAPECQHIMMPASVGASPKSNDDWAEYFKHVAPLITDSKMTIHDYLAVPEDRRAVCRSSMAATTPAGPLNNEYVWFLTFDVTGDKIIRIEEFLDSKATTELRIKLREGGYLKH</sequence>
<gene>
    <name evidence="1" type="ORF">DOTSEDRAFT_67418</name>
</gene>
<dbReference type="Gene3D" id="3.10.450.50">
    <property type="match status" value="1"/>
</dbReference>
<dbReference type="eggNOG" id="ENOG502RM23">
    <property type="taxonomic scope" value="Eukaryota"/>
</dbReference>